<comment type="similarity">
    <text evidence="5">Belongs to the DEAD box helicase family.</text>
</comment>
<feature type="domain" description="DEAD-box RNA helicase Q" evidence="11">
    <location>
        <begin position="82"/>
        <end position="110"/>
    </location>
</feature>
<dbReference type="SMART" id="SM00487">
    <property type="entry name" value="DEXDc"/>
    <property type="match status" value="1"/>
</dbReference>
<dbReference type="SMART" id="SM00490">
    <property type="entry name" value="HELICc"/>
    <property type="match status" value="1"/>
</dbReference>
<keyword evidence="2 12" id="KW-0378">Hydrolase</keyword>
<dbReference type="Pfam" id="PF00271">
    <property type="entry name" value="Helicase_C"/>
    <property type="match status" value="1"/>
</dbReference>
<dbReference type="GO" id="GO:0004386">
    <property type="term" value="F:helicase activity"/>
    <property type="evidence" value="ECO:0007669"/>
    <property type="project" value="UniProtKB-KW"/>
</dbReference>
<keyword evidence="4" id="KW-0067">ATP-binding</keyword>
<dbReference type="InterPro" id="IPR050079">
    <property type="entry name" value="DEAD_box_RNA_helicase"/>
</dbReference>
<feature type="compositionally biased region" description="Basic residues" evidence="7">
    <location>
        <begin position="469"/>
        <end position="485"/>
    </location>
</feature>
<evidence type="ECO:0000256" key="1">
    <source>
        <dbReference type="ARBA" id="ARBA00022741"/>
    </source>
</evidence>
<evidence type="ECO:0000313" key="12">
    <source>
        <dbReference type="EMBL" id="MDQ8193250.1"/>
    </source>
</evidence>
<proteinExistence type="inferred from homology"/>
<evidence type="ECO:0000259" key="9">
    <source>
        <dbReference type="PROSITE" id="PS51192"/>
    </source>
</evidence>
<accession>A0ABU1AEP3</accession>
<dbReference type="EC" id="3.6.4.-" evidence="12"/>
<dbReference type="CDD" id="cd00268">
    <property type="entry name" value="DEADc"/>
    <property type="match status" value="1"/>
</dbReference>
<dbReference type="Gene3D" id="3.40.50.300">
    <property type="entry name" value="P-loop containing nucleotide triphosphate hydrolases"/>
    <property type="match status" value="2"/>
</dbReference>
<evidence type="ECO:0000256" key="3">
    <source>
        <dbReference type="ARBA" id="ARBA00022806"/>
    </source>
</evidence>
<dbReference type="Proteomes" id="UP001243717">
    <property type="component" value="Unassembled WGS sequence"/>
</dbReference>
<dbReference type="PANTHER" id="PTHR47959:SF13">
    <property type="entry name" value="ATP-DEPENDENT RNA HELICASE RHLE"/>
    <property type="match status" value="1"/>
</dbReference>
<evidence type="ECO:0000256" key="4">
    <source>
        <dbReference type="ARBA" id="ARBA00022840"/>
    </source>
</evidence>
<name>A0ABU1AEP3_9BACT</name>
<dbReference type="InterPro" id="IPR044742">
    <property type="entry name" value="DEAD/DEAH_RhlB"/>
</dbReference>
<dbReference type="GO" id="GO:0016787">
    <property type="term" value="F:hydrolase activity"/>
    <property type="evidence" value="ECO:0007669"/>
    <property type="project" value="UniProtKB-KW"/>
</dbReference>
<evidence type="ECO:0000256" key="8">
    <source>
        <dbReference type="SAM" id="Phobius"/>
    </source>
</evidence>
<gene>
    <name evidence="12" type="ORF">QEH59_02355</name>
</gene>
<comment type="caution">
    <text evidence="12">The sequence shown here is derived from an EMBL/GenBank/DDBJ whole genome shotgun (WGS) entry which is preliminary data.</text>
</comment>
<feature type="transmembrane region" description="Helical" evidence="8">
    <location>
        <begin position="21"/>
        <end position="38"/>
    </location>
</feature>
<feature type="region of interest" description="Disordered" evidence="7">
    <location>
        <begin position="464"/>
        <end position="485"/>
    </location>
</feature>
<keyword evidence="3 12" id="KW-0347">Helicase</keyword>
<dbReference type="PROSITE" id="PS51194">
    <property type="entry name" value="HELICASE_CTER"/>
    <property type="match status" value="1"/>
</dbReference>
<dbReference type="EMBL" id="JARXIC010000003">
    <property type="protein sequence ID" value="MDQ8193250.1"/>
    <property type="molecule type" value="Genomic_DNA"/>
</dbReference>
<keyword evidence="8" id="KW-0472">Membrane</keyword>
<protein>
    <submittedName>
        <fullName evidence="12">DEAD/DEAH box helicase</fullName>
        <ecNumber evidence="12">3.6.4.-</ecNumber>
    </submittedName>
</protein>
<keyword evidence="1" id="KW-0547">Nucleotide-binding</keyword>
<dbReference type="InterPro" id="IPR011545">
    <property type="entry name" value="DEAD/DEAH_box_helicase_dom"/>
</dbReference>
<evidence type="ECO:0000256" key="6">
    <source>
        <dbReference type="PROSITE-ProRule" id="PRU00552"/>
    </source>
</evidence>
<feature type="transmembrane region" description="Helical" evidence="8">
    <location>
        <begin position="58"/>
        <end position="76"/>
    </location>
</feature>
<dbReference type="InterPro" id="IPR014014">
    <property type="entry name" value="RNA_helicase_DEAD_Q_motif"/>
</dbReference>
<sequence>MKTDAPRLGAQARRASRVTPLRLLSPFLGAYAFSLIFNEMQAVFATSFLSNYRFSRKIARIYIGPGCVIMLAGHFTHSKIIMTFHELGLDESILKSIDEFGFTEPTPIQAGAIPHILEGRDVIGSAQTGTGKTAAYALPILHRLGGHREGAAPRCLILGPTRELAAQVEDQFDSYGKYCAPKCCLIHGGVGYGKQIDEIKAGADVVIATPGRLLDHIQQKNFDLKSIEVLVLDEVDRMLDMGFIDDVQRIMKLCNKNRQTLLFSATVSEDIKRLVAKGLKDPVDVTIGIKLTPAETVKHVIYPVGAMQKFDLLIALIDQMEIDSMIIFCRMKVGADRITRWLQERGLSCAAMHSNLPQKARTKALQQFKDGKIKILIATDIASRGLDIANVTHVINYDVPEHAEDYVHRIGRTGRAQREGDAATIVAPDEQAKLDAIEKFIDMQIPQLKLEGFNYFHEPIIRTSTAEKPRRRKRNSGSSRFGRRR</sequence>
<dbReference type="PROSITE" id="PS51192">
    <property type="entry name" value="HELICASE_ATP_BIND_1"/>
    <property type="match status" value="1"/>
</dbReference>
<keyword evidence="8" id="KW-0812">Transmembrane</keyword>
<dbReference type="CDD" id="cd18787">
    <property type="entry name" value="SF2_C_DEAD"/>
    <property type="match status" value="1"/>
</dbReference>
<dbReference type="PANTHER" id="PTHR47959">
    <property type="entry name" value="ATP-DEPENDENT RNA HELICASE RHLE-RELATED"/>
    <property type="match status" value="1"/>
</dbReference>
<dbReference type="SUPFAM" id="SSF52540">
    <property type="entry name" value="P-loop containing nucleoside triphosphate hydrolases"/>
    <property type="match status" value="1"/>
</dbReference>
<keyword evidence="13" id="KW-1185">Reference proteome</keyword>
<dbReference type="Pfam" id="PF00270">
    <property type="entry name" value="DEAD"/>
    <property type="match status" value="1"/>
</dbReference>
<evidence type="ECO:0000256" key="2">
    <source>
        <dbReference type="ARBA" id="ARBA00022801"/>
    </source>
</evidence>
<dbReference type="InterPro" id="IPR027417">
    <property type="entry name" value="P-loop_NTPase"/>
</dbReference>
<dbReference type="InterPro" id="IPR001650">
    <property type="entry name" value="Helicase_C-like"/>
</dbReference>
<evidence type="ECO:0000256" key="7">
    <source>
        <dbReference type="SAM" id="MobiDB-lite"/>
    </source>
</evidence>
<evidence type="ECO:0000259" key="10">
    <source>
        <dbReference type="PROSITE" id="PS51194"/>
    </source>
</evidence>
<keyword evidence="8" id="KW-1133">Transmembrane helix</keyword>
<dbReference type="InterPro" id="IPR014001">
    <property type="entry name" value="Helicase_ATP-bd"/>
</dbReference>
<dbReference type="PROSITE" id="PS51195">
    <property type="entry name" value="Q_MOTIF"/>
    <property type="match status" value="1"/>
</dbReference>
<organism evidence="12 13">
    <name type="scientific">Thalassobacterium sedimentorum</name>
    <dbReference type="NCBI Taxonomy" id="3041258"/>
    <lineage>
        <taxon>Bacteria</taxon>
        <taxon>Pseudomonadati</taxon>
        <taxon>Verrucomicrobiota</taxon>
        <taxon>Opitutia</taxon>
        <taxon>Puniceicoccales</taxon>
        <taxon>Coraliomargaritaceae</taxon>
        <taxon>Thalassobacterium</taxon>
    </lineage>
</organism>
<reference evidence="12 13" key="1">
    <citation type="submission" date="2023-04" db="EMBL/GenBank/DDBJ databases">
        <title>A novel bacteria isolated from coastal sediment.</title>
        <authorList>
            <person name="Liu X.-J."/>
            <person name="Du Z.-J."/>
        </authorList>
    </citation>
    <scope>NUCLEOTIDE SEQUENCE [LARGE SCALE GENOMIC DNA]</scope>
    <source>
        <strain evidence="12 13">SDUM461004</strain>
    </source>
</reference>
<feature type="domain" description="Helicase C-terminal" evidence="10">
    <location>
        <begin position="312"/>
        <end position="456"/>
    </location>
</feature>
<feature type="domain" description="Helicase ATP-binding" evidence="9">
    <location>
        <begin position="113"/>
        <end position="285"/>
    </location>
</feature>
<feature type="short sequence motif" description="Q motif" evidence="6">
    <location>
        <begin position="82"/>
        <end position="110"/>
    </location>
</feature>
<evidence type="ECO:0000313" key="13">
    <source>
        <dbReference type="Proteomes" id="UP001243717"/>
    </source>
</evidence>
<evidence type="ECO:0000259" key="11">
    <source>
        <dbReference type="PROSITE" id="PS51195"/>
    </source>
</evidence>
<evidence type="ECO:0000256" key="5">
    <source>
        <dbReference type="ARBA" id="ARBA00038437"/>
    </source>
</evidence>